<organism evidence="2 3">
    <name type="scientific">Nocardioides zhouii</name>
    <dbReference type="NCBI Taxonomy" id="1168729"/>
    <lineage>
        <taxon>Bacteria</taxon>
        <taxon>Bacillati</taxon>
        <taxon>Actinomycetota</taxon>
        <taxon>Actinomycetes</taxon>
        <taxon>Propionibacteriales</taxon>
        <taxon>Nocardioidaceae</taxon>
        <taxon>Nocardioides</taxon>
    </lineage>
</organism>
<keyword evidence="1" id="KW-0812">Transmembrane</keyword>
<sequence length="304" mass="32370">MGGLLVRKVIAGLLLGLGSFLLVAALTVVVWGADAVKKTPLDTDSVTSLSGTADKLNPATGEVESLQVKAASVTQADAELSDDDVVVFVNTSCLVIDEGDVPQCVDDSDDRLVSASSDVFATDRHTAEAVNDEQYVPPSAGEKSGLINKWPFDAKKEDYSYWDGLLGEAVDAAYDGTETIDGLETYRYHVLIEEVPAVVISDIDGIYSQDKYLWIDPTTGAIIKQTQHEVRALEDGSTLLDMELAFTDDQVAANAADAKDNGRLLGMLTTTLPLVGFIGGAIALLAGLFLMLASRRQREPATAE</sequence>
<feature type="transmembrane region" description="Helical" evidence="1">
    <location>
        <begin position="272"/>
        <end position="293"/>
    </location>
</feature>
<dbReference type="OrthoDB" id="153031at2"/>
<dbReference type="Pfam" id="PF11271">
    <property type="entry name" value="PorA"/>
    <property type="match status" value="1"/>
</dbReference>
<protein>
    <submittedName>
        <fullName evidence="2">DUF3068 domain-containing protein</fullName>
    </submittedName>
</protein>
<accession>A0A4Q2SXH7</accession>
<keyword evidence="3" id="KW-1185">Reference proteome</keyword>
<keyword evidence="1" id="KW-0472">Membrane</keyword>
<keyword evidence="1" id="KW-1133">Transmembrane helix</keyword>
<evidence type="ECO:0000256" key="1">
    <source>
        <dbReference type="SAM" id="Phobius"/>
    </source>
</evidence>
<comment type="caution">
    <text evidence="2">The sequence shown here is derived from an EMBL/GenBank/DDBJ whole genome shotgun (WGS) entry which is preliminary data.</text>
</comment>
<name>A0A4Q2SXH7_9ACTN</name>
<dbReference type="EMBL" id="SDWV01000010">
    <property type="protein sequence ID" value="RYC10855.1"/>
    <property type="molecule type" value="Genomic_DNA"/>
</dbReference>
<reference evidence="2 3" key="1">
    <citation type="submission" date="2019-01" db="EMBL/GenBank/DDBJ databases">
        <title>Novel species of Nocardioides.</title>
        <authorList>
            <person name="Liu Q."/>
            <person name="X Y.-H."/>
        </authorList>
    </citation>
    <scope>NUCLEOTIDE SEQUENCE [LARGE SCALE GENOMIC DNA]</scope>
    <source>
        <strain evidence="2 3">HLT2-9</strain>
    </source>
</reference>
<evidence type="ECO:0000313" key="2">
    <source>
        <dbReference type="EMBL" id="RYC10855.1"/>
    </source>
</evidence>
<dbReference type="InterPro" id="IPR021424">
    <property type="entry name" value="PorA"/>
</dbReference>
<evidence type="ECO:0000313" key="3">
    <source>
        <dbReference type="Proteomes" id="UP000291101"/>
    </source>
</evidence>
<gene>
    <name evidence="2" type="ORF">EUA94_11660</name>
</gene>
<dbReference type="Proteomes" id="UP000291101">
    <property type="component" value="Unassembled WGS sequence"/>
</dbReference>
<dbReference type="AlphaFoldDB" id="A0A4Q2SXH7"/>
<proteinExistence type="predicted"/>